<dbReference type="AlphaFoldDB" id="L1KYF5"/>
<evidence type="ECO:0000256" key="1">
    <source>
        <dbReference type="SAM" id="MobiDB-lite"/>
    </source>
</evidence>
<dbReference type="EMBL" id="AEJC01000274">
    <property type="protein sequence ID" value="EKX65662.1"/>
    <property type="molecule type" value="Genomic_DNA"/>
</dbReference>
<feature type="compositionally biased region" description="Gly residues" evidence="1">
    <location>
        <begin position="82"/>
        <end position="91"/>
    </location>
</feature>
<accession>L1KYF5</accession>
<organism evidence="2 3">
    <name type="scientific">Streptomyces ipomoeae 91-03</name>
    <dbReference type="NCBI Taxonomy" id="698759"/>
    <lineage>
        <taxon>Bacteria</taxon>
        <taxon>Bacillati</taxon>
        <taxon>Actinomycetota</taxon>
        <taxon>Actinomycetes</taxon>
        <taxon>Kitasatosporales</taxon>
        <taxon>Streptomycetaceae</taxon>
        <taxon>Streptomyces</taxon>
    </lineage>
</organism>
<proteinExistence type="predicted"/>
<gene>
    <name evidence="2" type="ORF">STRIP9103_07028</name>
</gene>
<feature type="region of interest" description="Disordered" evidence="1">
    <location>
        <begin position="77"/>
        <end position="99"/>
    </location>
</feature>
<comment type="caution">
    <text evidence="2">The sequence shown here is derived from an EMBL/GenBank/DDBJ whole genome shotgun (WGS) entry which is preliminary data.</text>
</comment>
<evidence type="ECO:0000313" key="3">
    <source>
        <dbReference type="Proteomes" id="UP000010411"/>
    </source>
</evidence>
<keyword evidence="3" id="KW-1185">Reference proteome</keyword>
<evidence type="ECO:0000313" key="2">
    <source>
        <dbReference type="EMBL" id="EKX65662.1"/>
    </source>
</evidence>
<reference evidence="2 3" key="1">
    <citation type="submission" date="2012-11" db="EMBL/GenBank/DDBJ databases">
        <authorList>
            <person name="Huguet-Tapia J.C."/>
            <person name="Durkin A.S."/>
            <person name="Pettis G.S."/>
            <person name="Badger J.H."/>
        </authorList>
    </citation>
    <scope>NUCLEOTIDE SEQUENCE [LARGE SCALE GENOMIC DNA]</scope>
    <source>
        <strain evidence="2 3">91-03</strain>
    </source>
</reference>
<dbReference type="Proteomes" id="UP000010411">
    <property type="component" value="Unassembled WGS sequence"/>
</dbReference>
<name>L1KYF5_9ACTN</name>
<sequence length="99" mass="10636">MREVCARVEDDGVRPYLVVRGGHCGPARLLPIIMANESTEAVWHNPPPCSPSVSGCERRADQLMFIPAHIRGHIRESRTGVARGGVPGRTGGPVSDRVG</sequence>
<protein>
    <submittedName>
        <fullName evidence="2">Uncharacterized protein</fullName>
    </submittedName>
</protein>